<protein>
    <submittedName>
        <fullName evidence="2">Uncharacterized protein</fullName>
    </submittedName>
</protein>
<sequence length="399" mass="46601">MENPFEEEDSSFENYFESQNQTEDVVIYRCGEQKNPEPYLKIPRDSTNSNNPVSSEFHQENNESMNIYESPVKEVDQNLESYDIGNSSTTIFDVRTRKVKLSLVIEDNTPFKDIKKDDVENDKTLKNTQESLNDLAEKDNKSENLKFMIRKITIAKDEIDVIMENCKKFHLDDKAVFQAFKRKTKGNSEITVLMPLKKESLRTEWIRGHNRWIKNILNDHVESKNASDMNYISPQDTNLMDNYRASSKYINNPLRRDIFKSINHSDNNPTGKKQKISETEAKICISGKKCKSFTDDYCKNYFNIPEILYSFNLYVDFLLNGTAIEKYCRRLNIACCSSKVIKNSKEDSKVNNEENAEDNHNEECKEKWENLRQFLKLGLLALKTHDFKKCKTIDLTKSL</sequence>
<evidence type="ECO:0000313" key="3">
    <source>
        <dbReference type="Proteomes" id="UP000187209"/>
    </source>
</evidence>
<dbReference type="EMBL" id="MPUH01002150">
    <property type="protein sequence ID" value="OMJ65427.1"/>
    <property type="molecule type" value="Genomic_DNA"/>
</dbReference>
<evidence type="ECO:0000313" key="2">
    <source>
        <dbReference type="EMBL" id="OMJ65427.1"/>
    </source>
</evidence>
<dbReference type="AlphaFoldDB" id="A0A1R2ALN0"/>
<evidence type="ECO:0000256" key="1">
    <source>
        <dbReference type="SAM" id="MobiDB-lite"/>
    </source>
</evidence>
<name>A0A1R2ALN0_9CILI</name>
<gene>
    <name evidence="2" type="ORF">SteCoe_38245</name>
</gene>
<comment type="caution">
    <text evidence="2">The sequence shown here is derived from an EMBL/GenBank/DDBJ whole genome shotgun (WGS) entry which is preliminary data.</text>
</comment>
<proteinExistence type="predicted"/>
<feature type="region of interest" description="Disordered" evidence="1">
    <location>
        <begin position="36"/>
        <end position="57"/>
    </location>
</feature>
<accession>A0A1R2ALN0</accession>
<reference evidence="2 3" key="1">
    <citation type="submission" date="2016-11" db="EMBL/GenBank/DDBJ databases">
        <title>The macronuclear genome of Stentor coeruleus: a giant cell with tiny introns.</title>
        <authorList>
            <person name="Slabodnick M."/>
            <person name="Ruby J.G."/>
            <person name="Reiff S.B."/>
            <person name="Swart E.C."/>
            <person name="Gosai S."/>
            <person name="Prabakaran S."/>
            <person name="Witkowska E."/>
            <person name="Larue G.E."/>
            <person name="Fisher S."/>
            <person name="Freeman R.M."/>
            <person name="Gunawardena J."/>
            <person name="Chu W."/>
            <person name="Stover N.A."/>
            <person name="Gregory B.D."/>
            <person name="Nowacki M."/>
            <person name="Derisi J."/>
            <person name="Roy S.W."/>
            <person name="Marshall W.F."/>
            <person name="Sood P."/>
        </authorList>
    </citation>
    <scope>NUCLEOTIDE SEQUENCE [LARGE SCALE GENOMIC DNA]</scope>
    <source>
        <strain evidence="2">WM001</strain>
    </source>
</reference>
<dbReference type="Proteomes" id="UP000187209">
    <property type="component" value="Unassembled WGS sequence"/>
</dbReference>
<feature type="compositionally biased region" description="Polar residues" evidence="1">
    <location>
        <begin position="45"/>
        <end position="57"/>
    </location>
</feature>
<organism evidence="2 3">
    <name type="scientific">Stentor coeruleus</name>
    <dbReference type="NCBI Taxonomy" id="5963"/>
    <lineage>
        <taxon>Eukaryota</taxon>
        <taxon>Sar</taxon>
        <taxon>Alveolata</taxon>
        <taxon>Ciliophora</taxon>
        <taxon>Postciliodesmatophora</taxon>
        <taxon>Heterotrichea</taxon>
        <taxon>Heterotrichida</taxon>
        <taxon>Stentoridae</taxon>
        <taxon>Stentor</taxon>
    </lineage>
</organism>
<keyword evidence="3" id="KW-1185">Reference proteome</keyword>